<comment type="caution">
    <text evidence="4">The sequence shown here is derived from an EMBL/GenBank/DDBJ whole genome shotgun (WGS) entry which is preliminary data.</text>
</comment>
<dbReference type="GO" id="GO:0016020">
    <property type="term" value="C:membrane"/>
    <property type="evidence" value="ECO:0007669"/>
    <property type="project" value="InterPro"/>
</dbReference>
<evidence type="ECO:0000256" key="2">
    <source>
        <dbReference type="PROSITE-ProRule" id="PRU00284"/>
    </source>
</evidence>
<sequence length="284" mass="30587">MMDEEAQILEHFLHVFPLLNNYSINELGVVVTNREKYLLFKPGKGMTDVKIPAGTLLKPGTAVLQAMNENRRVVMRGDKATFGLPYIACAYPIHGSRGEVIGGAVLLETVDKQDELKDLAVRLNDDINVLASTTEELSAQAQEIATVSDSLAKVASESQTRVKETGQVISLIKSIANQTNLLGLNAAIEAARVGDQGRGFGVVADEIRKLALSSSDSIRKIEDIINTVQNDSAVTGQQLAYVNELVTQIAIAITSVAQTIEKSSQLTGDLDHMAERLVSDRSAG</sequence>
<dbReference type="EMBL" id="LSGP01000017">
    <property type="protein sequence ID" value="KYZ76851.1"/>
    <property type="molecule type" value="Genomic_DNA"/>
</dbReference>
<dbReference type="GO" id="GO:0007165">
    <property type="term" value="P:signal transduction"/>
    <property type="evidence" value="ECO:0007669"/>
    <property type="project" value="UniProtKB-KW"/>
</dbReference>
<dbReference type="PANTHER" id="PTHR32089:SF112">
    <property type="entry name" value="LYSOZYME-LIKE PROTEIN-RELATED"/>
    <property type="match status" value="1"/>
</dbReference>
<dbReference type="SUPFAM" id="SSF58104">
    <property type="entry name" value="Methyl-accepting chemotaxis protein (MCP) signaling domain"/>
    <property type="match status" value="1"/>
</dbReference>
<dbReference type="InterPro" id="IPR004089">
    <property type="entry name" value="MCPsignal_dom"/>
</dbReference>
<keyword evidence="5" id="KW-1185">Reference proteome</keyword>
<name>A0A154BSE0_ANASB</name>
<evidence type="ECO:0000256" key="1">
    <source>
        <dbReference type="ARBA" id="ARBA00023224"/>
    </source>
</evidence>
<dbReference type="STRING" id="1794912.AXX12_08505"/>
<keyword evidence="1 2" id="KW-0807">Transducer</keyword>
<dbReference type="Gene3D" id="1.10.287.950">
    <property type="entry name" value="Methyl-accepting chemotaxis protein"/>
    <property type="match status" value="1"/>
</dbReference>
<organism evidence="4 5">
    <name type="scientific">Anaerosporomusa subterranea</name>
    <dbReference type="NCBI Taxonomy" id="1794912"/>
    <lineage>
        <taxon>Bacteria</taxon>
        <taxon>Bacillati</taxon>
        <taxon>Bacillota</taxon>
        <taxon>Negativicutes</taxon>
        <taxon>Acetonemataceae</taxon>
        <taxon>Anaerosporomusa</taxon>
    </lineage>
</organism>
<dbReference type="PANTHER" id="PTHR32089">
    <property type="entry name" value="METHYL-ACCEPTING CHEMOTAXIS PROTEIN MCPB"/>
    <property type="match status" value="1"/>
</dbReference>
<evidence type="ECO:0000259" key="3">
    <source>
        <dbReference type="PROSITE" id="PS50111"/>
    </source>
</evidence>
<gene>
    <name evidence="4" type="ORF">AXX12_08505</name>
</gene>
<dbReference type="AlphaFoldDB" id="A0A154BSE0"/>
<dbReference type="Proteomes" id="UP000076268">
    <property type="component" value="Unassembled WGS sequence"/>
</dbReference>
<protein>
    <submittedName>
        <fullName evidence="4">Chemotaxis protein</fullName>
    </submittedName>
</protein>
<feature type="domain" description="Methyl-accepting transducer" evidence="3">
    <location>
        <begin position="106"/>
        <end position="284"/>
    </location>
</feature>
<evidence type="ECO:0000313" key="4">
    <source>
        <dbReference type="EMBL" id="KYZ76851.1"/>
    </source>
</evidence>
<dbReference type="PROSITE" id="PS50111">
    <property type="entry name" value="CHEMOTAXIS_TRANSDUC_2"/>
    <property type="match status" value="1"/>
</dbReference>
<reference evidence="4 5" key="1">
    <citation type="submission" date="2016-02" db="EMBL/GenBank/DDBJ databases">
        <title>Anaerosporomusa subterraneum gen. nov., sp. nov., a spore-forming obligate anaerobe isolated from saprolite.</title>
        <authorList>
            <person name="Choi J.K."/>
            <person name="Shah M."/>
            <person name="Yee N."/>
        </authorList>
    </citation>
    <scope>NUCLEOTIDE SEQUENCE [LARGE SCALE GENOMIC DNA]</scope>
    <source>
        <strain evidence="4 5">RU4</strain>
    </source>
</reference>
<evidence type="ECO:0000313" key="5">
    <source>
        <dbReference type="Proteomes" id="UP000076268"/>
    </source>
</evidence>
<dbReference type="Pfam" id="PF00015">
    <property type="entry name" value="MCPsignal"/>
    <property type="match status" value="1"/>
</dbReference>
<proteinExistence type="predicted"/>
<accession>A0A154BSE0</accession>
<dbReference type="SMART" id="SM00283">
    <property type="entry name" value="MA"/>
    <property type="match status" value="1"/>
</dbReference>